<proteinExistence type="predicted"/>
<protein>
    <submittedName>
        <fullName evidence="1">Uncharacterized protein</fullName>
    </submittedName>
</protein>
<keyword evidence="2" id="KW-1185">Reference proteome</keyword>
<reference evidence="1 2" key="1">
    <citation type="submission" date="2018-03" db="EMBL/GenBank/DDBJ databases">
        <title>Genomic Encyclopedia of Archaeal and Bacterial Type Strains, Phase II (KMG-II): from individual species to whole genera.</title>
        <authorList>
            <person name="Goeker M."/>
        </authorList>
    </citation>
    <scope>NUCLEOTIDE SEQUENCE [LARGE SCALE GENOMIC DNA]</scope>
    <source>
        <strain evidence="1 2">RHA1</strain>
    </source>
</reference>
<accession>A0ABX5EQE9</accession>
<name>A0ABX5EQE9_9BACL</name>
<gene>
    <name evidence="1" type="ORF">CLV36_104194</name>
</gene>
<organism evidence="1 2">
    <name type="scientific">Laceyella sediminis</name>
    <dbReference type="NCBI Taxonomy" id="573074"/>
    <lineage>
        <taxon>Bacteria</taxon>
        <taxon>Bacillati</taxon>
        <taxon>Bacillota</taxon>
        <taxon>Bacilli</taxon>
        <taxon>Bacillales</taxon>
        <taxon>Thermoactinomycetaceae</taxon>
        <taxon>Laceyella</taxon>
    </lineage>
</organism>
<evidence type="ECO:0000313" key="2">
    <source>
        <dbReference type="Proteomes" id="UP000238836"/>
    </source>
</evidence>
<sequence>MDRDEEIKRLADQEEQNIIQATMLGDYDPSRTNLQHRCGICYTRMCRTKLRFVFHPEIKDFETAACEKCISRHNLTISDTKNAREFEAITIARLRFHKRR</sequence>
<comment type="caution">
    <text evidence="1">The sequence shown here is derived from an EMBL/GenBank/DDBJ whole genome shotgun (WGS) entry which is preliminary data.</text>
</comment>
<dbReference type="Proteomes" id="UP000238836">
    <property type="component" value="Unassembled WGS sequence"/>
</dbReference>
<dbReference type="RefSeq" id="WP_102992608.1">
    <property type="nucleotide sequence ID" value="NZ_PVTZ01000004.1"/>
</dbReference>
<evidence type="ECO:0000313" key="1">
    <source>
        <dbReference type="EMBL" id="PRZ15469.1"/>
    </source>
</evidence>
<dbReference type="EMBL" id="PVTZ01000004">
    <property type="protein sequence ID" value="PRZ15469.1"/>
    <property type="molecule type" value="Genomic_DNA"/>
</dbReference>